<gene>
    <name evidence="2" type="ORF">BDV23DRAFT_190728</name>
</gene>
<dbReference type="InterPro" id="IPR020904">
    <property type="entry name" value="Sc_DH/Rdtase_CS"/>
</dbReference>
<dbReference type="PANTHER" id="PTHR42820:SF1">
    <property type="entry name" value="SHORT-CHAIN DEHYDROGENASE_REDUCTASE FAMILY PROTEIN"/>
    <property type="match status" value="1"/>
</dbReference>
<reference evidence="2" key="1">
    <citation type="submission" date="2019-04" db="EMBL/GenBank/DDBJ databases">
        <title>Friends and foes A comparative genomics studyof 23 Aspergillus species from section Flavi.</title>
        <authorList>
            <consortium name="DOE Joint Genome Institute"/>
            <person name="Kjaerbolling I."/>
            <person name="Vesth T."/>
            <person name="Frisvad J.C."/>
            <person name="Nybo J.L."/>
            <person name="Theobald S."/>
            <person name="Kildgaard S."/>
            <person name="Isbrandt T."/>
            <person name="Kuo A."/>
            <person name="Sato A."/>
            <person name="Lyhne E.K."/>
            <person name="Kogle M.E."/>
            <person name="Wiebenga A."/>
            <person name="Kun R.S."/>
            <person name="Lubbers R.J."/>
            <person name="Makela M.R."/>
            <person name="Barry K."/>
            <person name="Chovatia M."/>
            <person name="Clum A."/>
            <person name="Daum C."/>
            <person name="Haridas S."/>
            <person name="He G."/>
            <person name="LaButti K."/>
            <person name="Lipzen A."/>
            <person name="Mondo S."/>
            <person name="Riley R."/>
            <person name="Salamov A."/>
            <person name="Simmons B.A."/>
            <person name="Magnuson J.K."/>
            <person name="Henrissat B."/>
            <person name="Mortensen U.H."/>
            <person name="Larsen T.O."/>
            <person name="Devries R.P."/>
            <person name="Grigoriev I.V."/>
            <person name="Machida M."/>
            <person name="Baker S.E."/>
            <person name="Andersen M.R."/>
        </authorList>
    </citation>
    <scope>NUCLEOTIDE SEQUENCE [LARGE SCALE GENOMIC DNA]</scope>
    <source>
        <strain evidence="2">IBT 14317</strain>
    </source>
</reference>
<dbReference type="GO" id="GO:0044550">
    <property type="term" value="P:secondary metabolite biosynthetic process"/>
    <property type="evidence" value="ECO:0007669"/>
    <property type="project" value="UniProtKB-ARBA"/>
</dbReference>
<dbReference type="CDD" id="cd05233">
    <property type="entry name" value="SDR_c"/>
    <property type="match status" value="1"/>
</dbReference>
<evidence type="ECO:0000256" key="1">
    <source>
        <dbReference type="ARBA" id="ARBA00022857"/>
    </source>
</evidence>
<dbReference type="Proteomes" id="UP000326877">
    <property type="component" value="Unassembled WGS sequence"/>
</dbReference>
<keyword evidence="1" id="KW-0521">NADP</keyword>
<dbReference type="PANTHER" id="PTHR42820">
    <property type="entry name" value="SHORT-CHAIN DEHYDROGENASE REDUCTASE"/>
    <property type="match status" value="1"/>
</dbReference>
<sequence>MSEPSTHPALQRPSRSLHGKVAIVTGAGAIPGGIGNGRAAAVLLAEDGCAVICVDLDHSLAQETVDMIEKDNIGTGTAVSADVTKAEDCQRVVDLATSKYGRLDILVNNVGIMGPKGTAVEVDMAAFMTGLEINVASMVQMAKYAIPAMIRNKGQCAGAIVNMSSVAGLRGGTPNILYPTSKGAVVNMTRAMAANHAPQRIRVNCVCPGMVYTPMIYGGQGLSDSERNARRSRSLLQTEGNGWDVGCAVRYLASDLSRWVTGVALPVDAGTTAATGIGMQGLHDSTMQAESVRRCGTK</sequence>
<dbReference type="EMBL" id="ML735332">
    <property type="protein sequence ID" value="KAE8385552.1"/>
    <property type="molecule type" value="Genomic_DNA"/>
</dbReference>
<dbReference type="Gene3D" id="3.40.50.720">
    <property type="entry name" value="NAD(P)-binding Rossmann-like Domain"/>
    <property type="match status" value="1"/>
</dbReference>
<protein>
    <submittedName>
        <fullName evidence="2">Short-chain dehydrogenase/reductase SDR</fullName>
    </submittedName>
</protein>
<dbReference type="SUPFAM" id="SSF51735">
    <property type="entry name" value="NAD(P)-binding Rossmann-fold domains"/>
    <property type="match status" value="1"/>
</dbReference>
<dbReference type="GO" id="GO:0016491">
    <property type="term" value="F:oxidoreductase activity"/>
    <property type="evidence" value="ECO:0007669"/>
    <property type="project" value="UniProtKB-ARBA"/>
</dbReference>
<accession>A0A5N7BUP6</accession>
<dbReference type="PROSITE" id="PS00061">
    <property type="entry name" value="ADH_SHORT"/>
    <property type="match status" value="1"/>
</dbReference>
<proteinExistence type="predicted"/>
<dbReference type="AlphaFoldDB" id="A0A5N7BUP6"/>
<evidence type="ECO:0000313" key="2">
    <source>
        <dbReference type="EMBL" id="KAE8385552.1"/>
    </source>
</evidence>
<dbReference type="PRINTS" id="PR00080">
    <property type="entry name" value="SDRFAMILY"/>
</dbReference>
<dbReference type="InterPro" id="IPR002347">
    <property type="entry name" value="SDR_fam"/>
</dbReference>
<dbReference type="Pfam" id="PF13561">
    <property type="entry name" value="adh_short_C2"/>
    <property type="match status" value="1"/>
</dbReference>
<dbReference type="InterPro" id="IPR036291">
    <property type="entry name" value="NAD(P)-bd_dom_sf"/>
</dbReference>
<organism evidence="2">
    <name type="scientific">Petromyces alliaceus</name>
    <name type="common">Aspergillus alliaceus</name>
    <dbReference type="NCBI Taxonomy" id="209559"/>
    <lineage>
        <taxon>Eukaryota</taxon>
        <taxon>Fungi</taxon>
        <taxon>Dikarya</taxon>
        <taxon>Ascomycota</taxon>
        <taxon>Pezizomycotina</taxon>
        <taxon>Eurotiomycetes</taxon>
        <taxon>Eurotiomycetidae</taxon>
        <taxon>Eurotiales</taxon>
        <taxon>Aspergillaceae</taxon>
        <taxon>Aspergillus</taxon>
        <taxon>Aspergillus subgen. Circumdati</taxon>
    </lineage>
</organism>
<dbReference type="OrthoDB" id="1393670at2759"/>
<dbReference type="FunFam" id="3.40.50.720:FF:000084">
    <property type="entry name" value="Short-chain dehydrogenase reductase"/>
    <property type="match status" value="1"/>
</dbReference>
<name>A0A5N7BUP6_PETAA</name>
<dbReference type="PRINTS" id="PR00081">
    <property type="entry name" value="GDHRDH"/>
</dbReference>